<proteinExistence type="predicted"/>
<dbReference type="EMBL" id="JEMX01000052">
    <property type="protein sequence ID" value="EXI79546.1"/>
    <property type="molecule type" value="Genomic_DNA"/>
</dbReference>
<dbReference type="InterPro" id="IPR002126">
    <property type="entry name" value="Cadherin-like_dom"/>
</dbReference>
<dbReference type="NCBIfam" id="NF012206">
    <property type="entry name" value="LktA_tand_53"/>
    <property type="match status" value="7"/>
</dbReference>
<dbReference type="PATRIC" id="fig|1454003.3.peg.2325"/>
<name>A0A011NW37_9PROT</name>
<dbReference type="GO" id="GO:0016020">
    <property type="term" value="C:membrane"/>
    <property type="evidence" value="ECO:0007669"/>
    <property type="project" value="InterPro"/>
</dbReference>
<sequence length="1159" mass="112451">MAAGVGSTVGLAASGAGAATINSIDERVLAAITEASSVHTHSGDLSLLAENQSRILADAGGVAVAVALGLETGAVGASVGASLAINEIGSGGGSGQGVQALIDNSALSVAGDVVLEARSASQIDAAAVGVVVTVGVGLGDVGVGVALAGSGAAAVNRISETVAAGIGNGSRVDTAGAVSISADSDSQITADGGGVAAAVAVGVGGVSGVAVSVSAALAVAINDIDSTTRAFLDDVSLIADGDVDIHATSSTAISALSFGGVFSTAVSVGLVPVAVALAGVGAIANNDIRQVTEAFIAGGDLPASVTSSSGSVRVLATNDAAILAQAIGGNVAVGVAVGIGVGATINITQVRSENSIDQQVRSHIDKAQVLASNGEIVVEAATLPESSIVATAAAASVGVAVSLVAGLAVAEGGAVVNNSVHGQVIAAVDESATLLARDLIRVTATDSASIASDVGAGALAIGGGIFAVGASIGFSTTNNSIANSVQASIDGTVEITAGDLEIVAKSAAQVSALAVATSLAVGIGIAGAAAGAGAAATTHIDEDVQAWLATPSALAEDIRVLAASSQQTNADARGASTAVGLLSLAVGATVADASITGKTSAALSGIVSSADDVSVEASNRSAVKANSLALAGGILVGLSVAATTASAALAPEVVATLDDAQLGSALAPITGDVTVRAVVDTDADASALGVAYLAGIGVAAAGSVAEVNVHPTLTASIGGASEIHADGSLVLESLHNYAVDGEQRRRLDRFSKARSTSGSGALISGAGADSKIHATADLETFIDGDALVQVAGDVTVLSQSFNDATADARSVAVGIGGIGVALAEAVVDGQVLTRVDGKLIAGDTLDDQLAVLAVAFDRATSSAEGIVVALGAVGVSSAATVEPTVKVLLGGDIETAGDAYFHAIVEASAVPHALAAALVPIDSSDGARLLPTYGVELQAAKVKAGGRNVISALLNEQKVPDRIDTLTMAANAALSIKIGATEILSTSTVSVFEGNTAVQTISADNPDNADGGTMSYGIVEGDDGHLFSIDSSSGALRFLAAPQFAAPLDADGDNVYLVTVKAENALGALGSKLIRVTVQDVLPITLLPGSQRLADGQSTLGTIDLIAVQSLAAANRWLPPQRAAGSTAACRLRKLRHWPASTTGSPISTVRPSPRPPAR</sequence>
<evidence type="ECO:0000313" key="4">
    <source>
        <dbReference type="Proteomes" id="UP000021816"/>
    </source>
</evidence>
<dbReference type="CDD" id="cd11304">
    <property type="entry name" value="Cadherin_repeat"/>
    <property type="match status" value="1"/>
</dbReference>
<feature type="compositionally biased region" description="Polar residues" evidence="1">
    <location>
        <begin position="1140"/>
        <end position="1151"/>
    </location>
</feature>
<evidence type="ECO:0000259" key="2">
    <source>
        <dbReference type="PROSITE" id="PS50268"/>
    </source>
</evidence>
<dbReference type="Gene3D" id="2.60.40.60">
    <property type="entry name" value="Cadherins"/>
    <property type="match status" value="1"/>
</dbReference>
<accession>A0A011NW37</accession>
<dbReference type="InterPro" id="IPR047881">
    <property type="entry name" value="LktA_repeat"/>
</dbReference>
<evidence type="ECO:0000256" key="1">
    <source>
        <dbReference type="SAM" id="MobiDB-lite"/>
    </source>
</evidence>
<dbReference type="GO" id="GO:0005509">
    <property type="term" value="F:calcium ion binding"/>
    <property type="evidence" value="ECO:0007669"/>
    <property type="project" value="InterPro"/>
</dbReference>
<reference evidence="3 4" key="1">
    <citation type="submission" date="2014-02" db="EMBL/GenBank/DDBJ databases">
        <title>Expanding our view of genomic diversity in Candidatus Accumulibacter clades.</title>
        <authorList>
            <person name="Skennerton C.T."/>
            <person name="Barr J.J."/>
            <person name="Slater F.R."/>
            <person name="Bond P.L."/>
            <person name="Tyson G.W."/>
        </authorList>
    </citation>
    <scope>NUCLEOTIDE SEQUENCE [LARGE SCALE GENOMIC DNA]</scope>
    <source>
        <strain evidence="4">BA-92</strain>
    </source>
</reference>
<protein>
    <recommendedName>
        <fullName evidence="2">Cadherin domain-containing protein</fullName>
    </recommendedName>
</protein>
<evidence type="ECO:0000313" key="3">
    <source>
        <dbReference type="EMBL" id="EXI79546.1"/>
    </source>
</evidence>
<feature type="domain" description="Cadherin" evidence="2">
    <location>
        <begin position="995"/>
        <end position="1090"/>
    </location>
</feature>
<dbReference type="Proteomes" id="UP000021816">
    <property type="component" value="Unassembled WGS sequence"/>
</dbReference>
<gene>
    <name evidence="3" type="ORF">AW10_02279</name>
</gene>
<comment type="caution">
    <text evidence="3">The sequence shown here is derived from an EMBL/GenBank/DDBJ whole genome shotgun (WGS) entry which is preliminary data.</text>
</comment>
<dbReference type="STRING" id="1454003.AW10_02279"/>
<feature type="region of interest" description="Disordered" evidence="1">
    <location>
        <begin position="1139"/>
        <end position="1159"/>
    </location>
</feature>
<dbReference type="PROSITE" id="PS50268">
    <property type="entry name" value="CADHERIN_2"/>
    <property type="match status" value="1"/>
</dbReference>
<dbReference type="InterPro" id="IPR015919">
    <property type="entry name" value="Cadherin-like_sf"/>
</dbReference>
<dbReference type="SUPFAM" id="SSF49313">
    <property type="entry name" value="Cadherin-like"/>
    <property type="match status" value="1"/>
</dbReference>
<organism evidence="3 4">
    <name type="scientific">Candidatus Accumulibacter appositus</name>
    <dbReference type="NCBI Taxonomy" id="1454003"/>
    <lineage>
        <taxon>Bacteria</taxon>
        <taxon>Pseudomonadati</taxon>
        <taxon>Pseudomonadota</taxon>
        <taxon>Betaproteobacteria</taxon>
        <taxon>Candidatus Accumulibacter</taxon>
    </lineage>
</organism>
<dbReference type="AlphaFoldDB" id="A0A011NW37"/>
<dbReference type="GO" id="GO:0007156">
    <property type="term" value="P:homophilic cell adhesion via plasma membrane adhesion molecules"/>
    <property type="evidence" value="ECO:0007669"/>
    <property type="project" value="InterPro"/>
</dbReference>